<evidence type="ECO:0008006" key="10">
    <source>
        <dbReference type="Google" id="ProtNLM"/>
    </source>
</evidence>
<dbReference type="InterPro" id="IPR022694">
    <property type="entry name" value="3-OHacyl-CoA_DH"/>
</dbReference>
<dbReference type="PIRSF" id="PIRSF000105">
    <property type="entry name" value="HCDH"/>
    <property type="match status" value="1"/>
</dbReference>
<evidence type="ECO:0000256" key="1">
    <source>
        <dbReference type="ARBA" id="ARBA00005005"/>
    </source>
</evidence>
<dbReference type="SUPFAM" id="SSF51735">
    <property type="entry name" value="NAD(P)-binding Rossmann-fold domains"/>
    <property type="match status" value="1"/>
</dbReference>
<dbReference type="Pfam" id="PF00725">
    <property type="entry name" value="3HCDH"/>
    <property type="match status" value="1"/>
</dbReference>
<keyword evidence="3" id="KW-0560">Oxidoreductase</keyword>
<dbReference type="EMBL" id="AJWJ01000563">
    <property type="protein sequence ID" value="KAF2069976.1"/>
    <property type="molecule type" value="Genomic_DNA"/>
</dbReference>
<comment type="similarity">
    <text evidence="2">Belongs to the 3-hydroxyacyl-CoA dehydrogenase family.</text>
</comment>
<dbReference type="Proteomes" id="UP000695562">
    <property type="component" value="Unassembled WGS sequence"/>
</dbReference>
<feature type="binding site" evidence="5">
    <location>
        <position position="140"/>
    </location>
    <ligand>
        <name>NAD(+)</name>
        <dbReference type="ChEBI" id="CHEBI:57540"/>
    </ligand>
</feature>
<dbReference type="GO" id="GO:0006631">
    <property type="term" value="P:fatty acid metabolic process"/>
    <property type="evidence" value="ECO:0007669"/>
    <property type="project" value="InterPro"/>
</dbReference>
<dbReference type="GO" id="GO:0070403">
    <property type="term" value="F:NAD+ binding"/>
    <property type="evidence" value="ECO:0007669"/>
    <property type="project" value="InterPro"/>
</dbReference>
<evidence type="ECO:0000259" key="7">
    <source>
        <dbReference type="Pfam" id="PF02737"/>
    </source>
</evidence>
<reference evidence="8" key="1">
    <citation type="submission" date="2020-01" db="EMBL/GenBank/DDBJ databases">
        <title>Development of genomics and gene disruption for Polysphondylium violaceum indicates a role for the polyketide synthase stlB in stalk morphogenesis.</title>
        <authorList>
            <person name="Narita B."/>
            <person name="Kawabe Y."/>
            <person name="Kin K."/>
            <person name="Saito T."/>
            <person name="Gibbs R."/>
            <person name="Kuspa A."/>
            <person name="Muzny D."/>
            <person name="Queller D."/>
            <person name="Richards S."/>
            <person name="Strassman J."/>
            <person name="Sucgang R."/>
            <person name="Worley K."/>
            <person name="Schaap P."/>
        </authorList>
    </citation>
    <scope>NUCLEOTIDE SEQUENCE</scope>
    <source>
        <strain evidence="8">QSvi11</strain>
    </source>
</reference>
<dbReference type="AlphaFoldDB" id="A0A8J4UQ03"/>
<dbReference type="InterPro" id="IPR006108">
    <property type="entry name" value="3HC_DH_C"/>
</dbReference>
<evidence type="ECO:0000256" key="4">
    <source>
        <dbReference type="PIRSR" id="PIRSR000105-1"/>
    </source>
</evidence>
<dbReference type="Gene3D" id="3.40.50.720">
    <property type="entry name" value="NAD(P)-binding Rossmann-like Domain"/>
    <property type="match status" value="1"/>
</dbReference>
<dbReference type="NCBIfam" id="NF005875">
    <property type="entry name" value="PRK07819.1"/>
    <property type="match status" value="1"/>
</dbReference>
<gene>
    <name evidence="8" type="ORF">CYY_008702</name>
</gene>
<evidence type="ECO:0000256" key="5">
    <source>
        <dbReference type="PIRSR" id="PIRSR000105-2"/>
    </source>
</evidence>
<feature type="binding site" evidence="5">
    <location>
        <position position="118"/>
    </location>
    <ligand>
        <name>NAD(+)</name>
        <dbReference type="ChEBI" id="CHEBI:57540"/>
    </ligand>
</feature>
<dbReference type="InterPro" id="IPR008927">
    <property type="entry name" value="6-PGluconate_DH-like_C_sf"/>
</dbReference>
<protein>
    <recommendedName>
        <fullName evidence="10">3-hydroxybutyryl-CoA dehydrogenase</fullName>
    </recommendedName>
</protein>
<dbReference type="InterPro" id="IPR036291">
    <property type="entry name" value="NAD(P)-bd_dom_sf"/>
</dbReference>
<feature type="binding site" evidence="5">
    <location>
        <position position="164"/>
    </location>
    <ligand>
        <name>NAD(+)</name>
        <dbReference type="ChEBI" id="CHEBI:57540"/>
    </ligand>
</feature>
<dbReference type="PANTHER" id="PTHR48075:SF5">
    <property type="entry name" value="3-HYDROXYBUTYRYL-COA DEHYDROGENASE"/>
    <property type="match status" value="1"/>
</dbReference>
<evidence type="ECO:0000259" key="6">
    <source>
        <dbReference type="Pfam" id="PF00725"/>
    </source>
</evidence>
<feature type="domain" description="3-hydroxyacyl-CoA dehydrogenase NAD binding" evidence="7">
    <location>
        <begin position="25"/>
        <end position="204"/>
    </location>
</feature>
<dbReference type="GO" id="GO:0016616">
    <property type="term" value="F:oxidoreductase activity, acting on the CH-OH group of donors, NAD or NADP as acceptor"/>
    <property type="evidence" value="ECO:0007669"/>
    <property type="project" value="InterPro"/>
</dbReference>
<dbReference type="InterPro" id="IPR013328">
    <property type="entry name" value="6PGD_dom2"/>
</dbReference>
<feature type="binding site" evidence="5">
    <location>
        <position position="113"/>
    </location>
    <ligand>
        <name>NAD(+)</name>
        <dbReference type="ChEBI" id="CHEBI:57540"/>
    </ligand>
</feature>
<name>A0A8J4UQ03_9MYCE</name>
<keyword evidence="9" id="KW-1185">Reference proteome</keyword>
<sequence length="314" mass="34139">MLSSVTSNAFKSLQRYYSTTQHIQTVGVIGGGQMGSGIAQVLSQAAKKNVIVVDLNKQVLEKSLAGITSILDKNVAKGKMSDLEKSDILKRLSFSDSLKSLANADFVIEAVIENAEIKCNIFKELDQIVKKEAILATNTSSISITKIAAATKRPQNVIGMHFMNPVPVMKLVEIIPGISTSEETQNITNQLTKDMGKVHTVARDTAGFIANRLLMPYINEACQAVYEGLGTIEDIDTTMKLGCNMPMGPLTLADFIGLDTCLSIMKVLQAELGDKYKPSPLLIRYVEAGKFGKKSNEGFYSYFIPASNTFKGPQ</sequence>
<evidence type="ECO:0000256" key="3">
    <source>
        <dbReference type="ARBA" id="ARBA00023002"/>
    </source>
</evidence>
<dbReference type="InterPro" id="IPR006176">
    <property type="entry name" value="3-OHacyl-CoA_DH_NAD-bd"/>
</dbReference>
<evidence type="ECO:0000313" key="9">
    <source>
        <dbReference type="Proteomes" id="UP000695562"/>
    </source>
</evidence>
<dbReference type="PANTHER" id="PTHR48075">
    <property type="entry name" value="3-HYDROXYACYL-COA DEHYDROGENASE FAMILY PROTEIN"/>
    <property type="match status" value="1"/>
</dbReference>
<feature type="site" description="Important for catalytic activity" evidence="4">
    <location>
        <position position="161"/>
    </location>
</feature>
<feature type="binding site" evidence="5">
    <location>
        <position position="54"/>
    </location>
    <ligand>
        <name>NAD(+)</name>
        <dbReference type="ChEBI" id="CHEBI:57540"/>
    </ligand>
</feature>
<feature type="binding site" evidence="5">
    <location>
        <begin position="30"/>
        <end position="35"/>
    </location>
    <ligand>
        <name>NAD(+)</name>
        <dbReference type="ChEBI" id="CHEBI:57540"/>
    </ligand>
</feature>
<evidence type="ECO:0000313" key="8">
    <source>
        <dbReference type="EMBL" id="KAF2069976.1"/>
    </source>
</evidence>
<dbReference type="OrthoDB" id="5958943at2759"/>
<comment type="caution">
    <text evidence="8">The sequence shown here is derived from an EMBL/GenBank/DDBJ whole genome shotgun (WGS) entry which is preliminary data.</text>
</comment>
<dbReference type="SUPFAM" id="SSF48179">
    <property type="entry name" value="6-phosphogluconate dehydrogenase C-terminal domain-like"/>
    <property type="match status" value="1"/>
</dbReference>
<keyword evidence="5" id="KW-0520">NAD</keyword>
<feature type="binding site" evidence="5">
    <location>
        <position position="294"/>
    </location>
    <ligand>
        <name>NAD(+)</name>
        <dbReference type="ChEBI" id="CHEBI:57540"/>
    </ligand>
</feature>
<comment type="pathway">
    <text evidence="1">Lipid metabolism; fatty acid beta-oxidation.</text>
</comment>
<organism evidence="8 9">
    <name type="scientific">Polysphondylium violaceum</name>
    <dbReference type="NCBI Taxonomy" id="133409"/>
    <lineage>
        <taxon>Eukaryota</taxon>
        <taxon>Amoebozoa</taxon>
        <taxon>Evosea</taxon>
        <taxon>Eumycetozoa</taxon>
        <taxon>Dictyostelia</taxon>
        <taxon>Dictyosteliales</taxon>
        <taxon>Dictyosteliaceae</taxon>
        <taxon>Polysphondylium</taxon>
    </lineage>
</organism>
<proteinExistence type="inferred from homology"/>
<accession>A0A8J4UQ03</accession>
<feature type="domain" description="3-hydroxyacyl-CoA dehydrogenase C-terminal" evidence="6">
    <location>
        <begin position="207"/>
        <end position="302"/>
    </location>
</feature>
<evidence type="ECO:0000256" key="2">
    <source>
        <dbReference type="ARBA" id="ARBA00009463"/>
    </source>
</evidence>
<dbReference type="FunFam" id="3.40.50.720:FF:000009">
    <property type="entry name" value="Fatty oxidation complex, alpha subunit"/>
    <property type="match status" value="1"/>
</dbReference>
<dbReference type="Gene3D" id="1.10.1040.10">
    <property type="entry name" value="N-(1-d-carboxylethyl)-l-norvaline Dehydrogenase, domain 2"/>
    <property type="match status" value="1"/>
</dbReference>
<dbReference type="Pfam" id="PF02737">
    <property type="entry name" value="3HCDH_N"/>
    <property type="match status" value="1"/>
</dbReference>